<feature type="domain" description="Bacterial alpha-L-rhamnosidase N-terminal" evidence="5">
    <location>
        <begin position="163"/>
        <end position="333"/>
    </location>
</feature>
<dbReference type="InterPro" id="IPR035398">
    <property type="entry name" value="Bac_rhamnosid_C"/>
</dbReference>
<dbReference type="EC" id="3.2.1.40" evidence="2"/>
<dbReference type="Proteomes" id="UP000198984">
    <property type="component" value="Unassembled WGS sequence"/>
</dbReference>
<evidence type="ECO:0000259" key="7">
    <source>
        <dbReference type="Pfam" id="PF17390"/>
    </source>
</evidence>
<dbReference type="Pfam" id="PF17390">
    <property type="entry name" value="Bac_rhamnosid_C"/>
    <property type="match status" value="1"/>
</dbReference>
<dbReference type="InterPro" id="IPR016007">
    <property type="entry name" value="Alpha_rhamnosid"/>
</dbReference>
<gene>
    <name evidence="8" type="ORF">SAMN04488505_111100</name>
</gene>
<dbReference type="Gene3D" id="2.60.120.260">
    <property type="entry name" value="Galactose-binding domain-like"/>
    <property type="match status" value="2"/>
</dbReference>
<dbReference type="GO" id="GO:0005975">
    <property type="term" value="P:carbohydrate metabolic process"/>
    <property type="evidence" value="ECO:0007669"/>
    <property type="project" value="InterPro"/>
</dbReference>
<evidence type="ECO:0000256" key="1">
    <source>
        <dbReference type="ARBA" id="ARBA00001445"/>
    </source>
</evidence>
<dbReference type="Gene3D" id="1.50.10.10">
    <property type="match status" value="1"/>
</dbReference>
<accession>A0A1H8HM64</accession>
<dbReference type="SUPFAM" id="SSF49265">
    <property type="entry name" value="Fibronectin type III"/>
    <property type="match status" value="1"/>
</dbReference>
<feature type="domain" description="Alpha-L-rhamnosidase C-terminal" evidence="7">
    <location>
        <begin position="803"/>
        <end position="875"/>
    </location>
</feature>
<dbReference type="InterPro" id="IPR013783">
    <property type="entry name" value="Ig-like_fold"/>
</dbReference>
<dbReference type="InterPro" id="IPR008928">
    <property type="entry name" value="6-hairpin_glycosidase_sf"/>
</dbReference>
<dbReference type="Pfam" id="PF17389">
    <property type="entry name" value="Bac_rhamnosid6H"/>
    <property type="match status" value="1"/>
</dbReference>
<dbReference type="RefSeq" id="WP_089920176.1">
    <property type="nucleotide sequence ID" value="NZ_FOBB01000011.1"/>
</dbReference>
<sequence length="908" mass="100653">MKKIHVFAAIIGAISLFSYTGYSQVKVQELRCENLNNPVGLDVLQPRFSWQLATTQRNVLQTAYELKISKNNTVVWNSGKVNSDSSVHVAYKGQALEPDTRYSWQVRVWDNKGKTSGWSAPAYWQTGLLNAGNWKAQWISSGLPGDSAGGVAPFFRKTFSTAKKVQSATAYITAHGLYEAQLNGKRVGDAFLPPGWTSYNKHLTYQTYDVTSLLQSGKNAIGVILGSGWYRGPLTWSKLKNYYGKDAALLFQLNIHYTDGTTETVISDNSWKAATGGIVSSEIYDGEVFDARLQKTGWAGADFDDSQWAAVKIKDAPLSNLSASYNELIKKHETFTPTKVITTPKGDQVLDFGQNLVGWVQVKVKGKAGDTVKIAHVEVLDKKGEPYYENLRSARAEDMFILKGDGTEVFEPHFTFHGFRYIRVKGINGPLNPADFTAVALYSDMPLTGDFSCSDPLVNQLQHNIRWGQQGNFLDVPTDCPQRDERLGWTGDAAMFSRTATFNRQVNNFFAKWLKDVAFDQASNGAVPFVIPNLTSVFPDPVGATGWSDAATIVPWNTYLAYGDARLIEEQYPSMKAWVGYIEKAAKNDLWNTGFQFGDWLSYRAEENDAFNAVSAITDSRLVAQCFWANSTQIMINAAKLLGKTEDVNYYTEQLRRIKAAFLKEYVTPNGRLVSGTQTAYVLTLYFDMLPEAMRPRIVGELVENIKHYHNHLTTGFLGTPFLCHVLSRFGQTEVAYKLLLQKTYPSWLYPVKMGATTIWERWDSMKPDSTFQDPGMTSFNHYAYGAIGDWMYRTMAGLDTYDDAPGYKHIKVQPHPGGGITSANASLKTYYGAAAAGWKISDGKILLNVEVPANTTATIYIPGSSAENIQEGGQALSSQKDIKVSGTEGGYVVVNVGSGKYAFTGAF</sequence>
<evidence type="ECO:0000259" key="4">
    <source>
        <dbReference type="Pfam" id="PF05592"/>
    </source>
</evidence>
<dbReference type="InterPro" id="IPR008902">
    <property type="entry name" value="Rhamnosid_concanavalin"/>
</dbReference>
<dbReference type="EMBL" id="FOBB01000011">
    <property type="protein sequence ID" value="SEN57057.1"/>
    <property type="molecule type" value="Genomic_DNA"/>
</dbReference>
<dbReference type="PANTHER" id="PTHR33307:SF6">
    <property type="entry name" value="ALPHA-RHAMNOSIDASE (EUROFUNG)-RELATED"/>
    <property type="match status" value="1"/>
</dbReference>
<dbReference type="OrthoDB" id="9766741at2"/>
<dbReference type="Gene3D" id="2.60.420.10">
    <property type="entry name" value="Maltose phosphorylase, domain 3"/>
    <property type="match status" value="1"/>
</dbReference>
<dbReference type="SUPFAM" id="SSF48208">
    <property type="entry name" value="Six-hairpin glycosidases"/>
    <property type="match status" value="1"/>
</dbReference>
<dbReference type="Gene3D" id="2.60.40.10">
    <property type="entry name" value="Immunoglobulins"/>
    <property type="match status" value="1"/>
</dbReference>
<proteinExistence type="predicted"/>
<dbReference type="Pfam" id="PF08531">
    <property type="entry name" value="Bac_rhamnosid_N"/>
    <property type="match status" value="1"/>
</dbReference>
<dbReference type="AlphaFoldDB" id="A0A1H8HM64"/>
<comment type="catalytic activity">
    <reaction evidence="1">
        <text>Hydrolysis of terminal non-reducing alpha-L-rhamnose residues in alpha-L-rhamnosides.</text>
        <dbReference type="EC" id="3.2.1.40"/>
    </reaction>
</comment>
<dbReference type="Pfam" id="PF05592">
    <property type="entry name" value="Bac_rhamnosid"/>
    <property type="match status" value="1"/>
</dbReference>
<name>A0A1H8HM64_9BACT</name>
<protein>
    <recommendedName>
        <fullName evidence="2">alpha-L-rhamnosidase</fullName>
        <ecNumber evidence="2">3.2.1.40</ecNumber>
    </recommendedName>
</protein>
<dbReference type="InterPro" id="IPR035396">
    <property type="entry name" value="Bac_rhamnosid6H"/>
</dbReference>
<dbReference type="Pfam" id="PF25788">
    <property type="entry name" value="Ig_Rha78A_N"/>
    <property type="match status" value="1"/>
</dbReference>
<evidence type="ECO:0000313" key="9">
    <source>
        <dbReference type="Proteomes" id="UP000198984"/>
    </source>
</evidence>
<organism evidence="8 9">
    <name type="scientific">Chitinophaga rupis</name>
    <dbReference type="NCBI Taxonomy" id="573321"/>
    <lineage>
        <taxon>Bacteria</taxon>
        <taxon>Pseudomonadati</taxon>
        <taxon>Bacteroidota</taxon>
        <taxon>Chitinophagia</taxon>
        <taxon>Chitinophagales</taxon>
        <taxon>Chitinophagaceae</taxon>
        <taxon>Chitinophaga</taxon>
    </lineage>
</organism>
<evidence type="ECO:0000313" key="8">
    <source>
        <dbReference type="EMBL" id="SEN57057.1"/>
    </source>
</evidence>
<dbReference type="InterPro" id="IPR008979">
    <property type="entry name" value="Galactose-bd-like_sf"/>
</dbReference>
<dbReference type="PIRSF" id="PIRSF010631">
    <property type="entry name" value="A-rhamnsds"/>
    <property type="match status" value="1"/>
</dbReference>
<keyword evidence="3" id="KW-0378">Hydrolase</keyword>
<keyword evidence="9" id="KW-1185">Reference proteome</keyword>
<dbReference type="PANTHER" id="PTHR33307">
    <property type="entry name" value="ALPHA-RHAMNOSIDASE (EUROFUNG)"/>
    <property type="match status" value="1"/>
</dbReference>
<evidence type="ECO:0000259" key="5">
    <source>
        <dbReference type="Pfam" id="PF08531"/>
    </source>
</evidence>
<dbReference type="InterPro" id="IPR013737">
    <property type="entry name" value="Bac_rhamnosid_N"/>
</dbReference>
<feature type="domain" description="Alpha-L-rhamnosidase concanavalin-like" evidence="4">
    <location>
        <begin position="342"/>
        <end position="441"/>
    </location>
</feature>
<evidence type="ECO:0000259" key="6">
    <source>
        <dbReference type="Pfam" id="PF17389"/>
    </source>
</evidence>
<evidence type="ECO:0000256" key="3">
    <source>
        <dbReference type="ARBA" id="ARBA00022801"/>
    </source>
</evidence>
<dbReference type="STRING" id="573321.SAMN04488505_111100"/>
<evidence type="ECO:0000256" key="2">
    <source>
        <dbReference type="ARBA" id="ARBA00012652"/>
    </source>
</evidence>
<reference evidence="8 9" key="1">
    <citation type="submission" date="2016-10" db="EMBL/GenBank/DDBJ databases">
        <authorList>
            <person name="de Groot N.N."/>
        </authorList>
    </citation>
    <scope>NUCLEOTIDE SEQUENCE [LARGE SCALE GENOMIC DNA]</scope>
    <source>
        <strain evidence="8 9">DSM 21039</strain>
    </source>
</reference>
<feature type="domain" description="Alpha-L-rhamnosidase six-hairpin glycosidase" evidence="6">
    <location>
        <begin position="448"/>
        <end position="795"/>
    </location>
</feature>
<dbReference type="GO" id="GO:0030596">
    <property type="term" value="F:alpha-L-rhamnosidase activity"/>
    <property type="evidence" value="ECO:0007669"/>
    <property type="project" value="UniProtKB-EC"/>
</dbReference>
<dbReference type="InterPro" id="IPR012341">
    <property type="entry name" value="6hp_glycosidase-like_sf"/>
</dbReference>
<dbReference type="InterPro" id="IPR036116">
    <property type="entry name" value="FN3_sf"/>
</dbReference>
<dbReference type="SUPFAM" id="SSF49785">
    <property type="entry name" value="Galactose-binding domain-like"/>
    <property type="match status" value="1"/>
</dbReference>